<dbReference type="Proteomes" id="UP001244011">
    <property type="component" value="Unassembled WGS sequence"/>
</dbReference>
<gene>
    <name evidence="1" type="ORF">QBC33DRAFT_481372</name>
</gene>
<comment type="caution">
    <text evidence="1">The sequence shown here is derived from an EMBL/GenBank/DDBJ whole genome shotgun (WGS) entry which is preliminary data.</text>
</comment>
<dbReference type="EMBL" id="MU839036">
    <property type="protein sequence ID" value="KAK1762574.1"/>
    <property type="molecule type" value="Genomic_DNA"/>
</dbReference>
<reference evidence="1" key="1">
    <citation type="submission" date="2023-06" db="EMBL/GenBank/DDBJ databases">
        <title>Genome-scale phylogeny and comparative genomics of the fungal order Sordariales.</title>
        <authorList>
            <consortium name="Lawrence Berkeley National Laboratory"/>
            <person name="Hensen N."/>
            <person name="Bonometti L."/>
            <person name="Westerberg I."/>
            <person name="Brannstrom I.O."/>
            <person name="Guillou S."/>
            <person name="Cros-Aarteil S."/>
            <person name="Calhoun S."/>
            <person name="Haridas S."/>
            <person name="Kuo A."/>
            <person name="Mondo S."/>
            <person name="Pangilinan J."/>
            <person name="Riley R."/>
            <person name="Labutti K."/>
            <person name="Andreopoulos B."/>
            <person name="Lipzen A."/>
            <person name="Chen C."/>
            <person name="Yanf M."/>
            <person name="Daum C."/>
            <person name="Ng V."/>
            <person name="Clum A."/>
            <person name="Steindorff A."/>
            <person name="Ohm R."/>
            <person name="Martin F."/>
            <person name="Silar P."/>
            <person name="Natvig D."/>
            <person name="Lalanne C."/>
            <person name="Gautier V."/>
            <person name="Ament-Velasquez S.L."/>
            <person name="Kruys A."/>
            <person name="Hutchinson M.I."/>
            <person name="Powell A.J."/>
            <person name="Barry K."/>
            <person name="Miller A.N."/>
            <person name="Grigoriev I.V."/>
            <person name="Debuchy R."/>
            <person name="Gladieux P."/>
            <person name="Thoren M.H."/>
            <person name="Johannesson H."/>
        </authorList>
    </citation>
    <scope>NUCLEOTIDE SEQUENCE</scope>
    <source>
        <strain evidence="1">8032-3</strain>
    </source>
</reference>
<proteinExistence type="predicted"/>
<sequence>MEGLVSRLRLAQQIKTIDRAQSEASKVPFLDNKWMDGPPSCSEADFKTPRLRQCAFDIATINWKSSACIDGGLDGYLWKVWFGEDGPYVLKVFWDAEPPDFRHYYAVQRECQNSALLQMIEAAVHQAAIESTPILVNGNPKTKDDAMANVCAFSHEGRQRQSSAGSSGVTAISSIPRMRKCYGWLRFSGQIFLKMPARLRAPTLHIDKVKRTMSADREYIAIVYEYVEEVENDPAVVEEVAAFFWLAGFSHTISPAARNWKSGVLVDLSDIVHPGGYGWHPKLYGPRKANRLLIP</sequence>
<evidence type="ECO:0000313" key="2">
    <source>
        <dbReference type="Proteomes" id="UP001244011"/>
    </source>
</evidence>
<dbReference type="GeneID" id="85308538"/>
<keyword evidence="2" id="KW-1185">Reference proteome</keyword>
<dbReference type="RefSeq" id="XP_060278787.1">
    <property type="nucleotide sequence ID" value="XM_060425351.1"/>
</dbReference>
<accession>A0AAJ0BT16</accession>
<protein>
    <submittedName>
        <fullName evidence="1">Uncharacterized protein</fullName>
    </submittedName>
</protein>
<dbReference type="AlphaFoldDB" id="A0AAJ0BT16"/>
<organism evidence="1 2">
    <name type="scientific">Phialemonium atrogriseum</name>
    <dbReference type="NCBI Taxonomy" id="1093897"/>
    <lineage>
        <taxon>Eukaryota</taxon>
        <taxon>Fungi</taxon>
        <taxon>Dikarya</taxon>
        <taxon>Ascomycota</taxon>
        <taxon>Pezizomycotina</taxon>
        <taxon>Sordariomycetes</taxon>
        <taxon>Sordariomycetidae</taxon>
        <taxon>Cephalothecales</taxon>
        <taxon>Cephalothecaceae</taxon>
        <taxon>Phialemonium</taxon>
    </lineage>
</organism>
<evidence type="ECO:0000313" key="1">
    <source>
        <dbReference type="EMBL" id="KAK1762574.1"/>
    </source>
</evidence>
<name>A0AAJ0BT16_9PEZI</name>